<gene>
    <name evidence="2" type="ORF">WICPIJ_006132</name>
</gene>
<accession>A0A9P8Q4U9</accession>
<feature type="chain" id="PRO_5040307339" description="Secreted protein" evidence="1">
    <location>
        <begin position="20"/>
        <end position="245"/>
    </location>
</feature>
<evidence type="ECO:0000313" key="2">
    <source>
        <dbReference type="EMBL" id="KAH3682899.1"/>
    </source>
</evidence>
<name>A0A9P8Q4U9_WICPI</name>
<organism evidence="2 3">
    <name type="scientific">Wickerhamomyces pijperi</name>
    <name type="common">Yeast</name>
    <name type="synonym">Pichia pijperi</name>
    <dbReference type="NCBI Taxonomy" id="599730"/>
    <lineage>
        <taxon>Eukaryota</taxon>
        <taxon>Fungi</taxon>
        <taxon>Dikarya</taxon>
        <taxon>Ascomycota</taxon>
        <taxon>Saccharomycotina</taxon>
        <taxon>Saccharomycetes</taxon>
        <taxon>Phaffomycetales</taxon>
        <taxon>Wickerhamomycetaceae</taxon>
        <taxon>Wickerhamomyces</taxon>
    </lineage>
</organism>
<evidence type="ECO:0000313" key="3">
    <source>
        <dbReference type="Proteomes" id="UP000774326"/>
    </source>
</evidence>
<evidence type="ECO:0000256" key="1">
    <source>
        <dbReference type="SAM" id="SignalP"/>
    </source>
</evidence>
<reference evidence="2" key="2">
    <citation type="submission" date="2021-01" db="EMBL/GenBank/DDBJ databases">
        <authorList>
            <person name="Schikora-Tamarit M.A."/>
        </authorList>
    </citation>
    <scope>NUCLEOTIDE SEQUENCE</scope>
    <source>
        <strain evidence="2">CBS2887</strain>
    </source>
</reference>
<proteinExistence type="predicted"/>
<reference evidence="2" key="1">
    <citation type="journal article" date="2021" name="Open Biol.">
        <title>Shared evolutionary footprints suggest mitochondrial oxidative damage underlies multiple complex I losses in fungi.</title>
        <authorList>
            <person name="Schikora-Tamarit M.A."/>
            <person name="Marcet-Houben M."/>
            <person name="Nosek J."/>
            <person name="Gabaldon T."/>
        </authorList>
    </citation>
    <scope>NUCLEOTIDE SEQUENCE</scope>
    <source>
        <strain evidence="2">CBS2887</strain>
    </source>
</reference>
<comment type="caution">
    <text evidence="2">The sequence shown here is derived from an EMBL/GenBank/DDBJ whole genome shotgun (WGS) entry which is preliminary data.</text>
</comment>
<dbReference type="EMBL" id="JAEUBG010003362">
    <property type="protein sequence ID" value="KAH3682899.1"/>
    <property type="molecule type" value="Genomic_DNA"/>
</dbReference>
<protein>
    <recommendedName>
        <fullName evidence="4">Secreted protein</fullName>
    </recommendedName>
</protein>
<dbReference type="AlphaFoldDB" id="A0A9P8Q4U9"/>
<dbReference type="Proteomes" id="UP000774326">
    <property type="component" value="Unassembled WGS sequence"/>
</dbReference>
<keyword evidence="3" id="KW-1185">Reference proteome</keyword>
<feature type="signal peptide" evidence="1">
    <location>
        <begin position="1"/>
        <end position="19"/>
    </location>
</feature>
<keyword evidence="1" id="KW-0732">Signal</keyword>
<sequence>MLVALWIKAFSLAFSILEASNCALSSSTANRDSSKLCAILILSVSMASFFSVVSFGKSGCPLSNMSSWESRSELSATVASEWQMSKSCESQTGGRRVKASRMVLSCCSSVSFPSFREMVDIPSSSKLQAALSGLFLLEKAVVGSYWLWKAKSGVLLSGPDGWVSSSPKVAENKGEIIDSALEMVSILSELTEATSAVASLRLSSSFATATVFRIGEEGGGFGGFSLSLRCDFLKKLKREECLCSV</sequence>
<evidence type="ECO:0008006" key="4">
    <source>
        <dbReference type="Google" id="ProtNLM"/>
    </source>
</evidence>